<comment type="caution">
    <text evidence="2">The sequence shown here is derived from an EMBL/GenBank/DDBJ whole genome shotgun (WGS) entry which is preliminary data.</text>
</comment>
<feature type="region of interest" description="Disordered" evidence="1">
    <location>
        <begin position="46"/>
        <end position="87"/>
    </location>
</feature>
<dbReference type="EMBL" id="CAWYQH010000097">
    <property type="protein sequence ID" value="CAK8683275.1"/>
    <property type="molecule type" value="Genomic_DNA"/>
</dbReference>
<evidence type="ECO:0000256" key="1">
    <source>
        <dbReference type="SAM" id="MobiDB-lite"/>
    </source>
</evidence>
<evidence type="ECO:0000313" key="2">
    <source>
        <dbReference type="EMBL" id="CAK8683275.1"/>
    </source>
</evidence>
<gene>
    <name evidence="2" type="ORF">CVLEPA_LOCUS14363</name>
</gene>
<evidence type="ECO:0000313" key="3">
    <source>
        <dbReference type="Proteomes" id="UP001642483"/>
    </source>
</evidence>
<keyword evidence="3" id="KW-1185">Reference proteome</keyword>
<reference evidence="2 3" key="1">
    <citation type="submission" date="2024-02" db="EMBL/GenBank/DDBJ databases">
        <authorList>
            <person name="Daric V."/>
            <person name="Darras S."/>
        </authorList>
    </citation>
    <scope>NUCLEOTIDE SEQUENCE [LARGE SCALE GENOMIC DNA]</scope>
</reference>
<accession>A0ABP0FVT2</accession>
<sequence length="112" mass="12844">MWKSKDIMEKINTNAAQVVNRMKQRQKLEDKYLHKIEELKTEIQKEKSFQPLHHSANIDASGTSSRITGKNQQELPPSKSTIVASQPKADNEKIVKVRLLIELDLHVIAKVM</sequence>
<proteinExistence type="predicted"/>
<dbReference type="Proteomes" id="UP001642483">
    <property type="component" value="Unassembled WGS sequence"/>
</dbReference>
<protein>
    <submittedName>
        <fullName evidence="2">Uncharacterized protein</fullName>
    </submittedName>
</protein>
<organism evidence="2 3">
    <name type="scientific">Clavelina lepadiformis</name>
    <name type="common">Light-bulb sea squirt</name>
    <name type="synonym">Ascidia lepadiformis</name>
    <dbReference type="NCBI Taxonomy" id="159417"/>
    <lineage>
        <taxon>Eukaryota</taxon>
        <taxon>Metazoa</taxon>
        <taxon>Chordata</taxon>
        <taxon>Tunicata</taxon>
        <taxon>Ascidiacea</taxon>
        <taxon>Aplousobranchia</taxon>
        <taxon>Clavelinidae</taxon>
        <taxon>Clavelina</taxon>
    </lineage>
</organism>
<name>A0ABP0FVT2_CLALP</name>
<feature type="compositionally biased region" description="Polar residues" evidence="1">
    <location>
        <begin position="58"/>
        <end position="84"/>
    </location>
</feature>